<dbReference type="SUPFAM" id="SSF103473">
    <property type="entry name" value="MFS general substrate transporter"/>
    <property type="match status" value="1"/>
</dbReference>
<feature type="transmembrane region" description="Helical" evidence="2">
    <location>
        <begin position="315"/>
        <end position="338"/>
    </location>
</feature>
<dbReference type="PANTHER" id="PTHR11360">
    <property type="entry name" value="MONOCARBOXYLATE TRANSPORTER"/>
    <property type="match status" value="1"/>
</dbReference>
<keyword evidence="2" id="KW-1133">Transmembrane helix</keyword>
<dbReference type="Proteomes" id="UP001497382">
    <property type="component" value="Unassembled WGS sequence"/>
</dbReference>
<feature type="transmembrane region" description="Helical" evidence="2">
    <location>
        <begin position="350"/>
        <end position="369"/>
    </location>
</feature>
<feature type="transmembrane region" description="Helical" evidence="2">
    <location>
        <begin position="471"/>
        <end position="489"/>
    </location>
</feature>
<dbReference type="PANTHER" id="PTHR11360:SF303">
    <property type="entry name" value="MAJOR FACILITATOR SUPERFAMILY (MFS) PROFILE DOMAIN-CONTAINING PROTEIN"/>
    <property type="match status" value="1"/>
</dbReference>
<keyword evidence="2" id="KW-0812">Transmembrane</keyword>
<evidence type="ECO:0000256" key="1">
    <source>
        <dbReference type="ARBA" id="ARBA00004141"/>
    </source>
</evidence>
<feature type="transmembrane region" description="Helical" evidence="2">
    <location>
        <begin position="140"/>
        <end position="159"/>
    </location>
</feature>
<accession>A0AAV1ZUW9</accession>
<dbReference type="InterPro" id="IPR036259">
    <property type="entry name" value="MFS_trans_sf"/>
</dbReference>
<dbReference type="GO" id="GO:0016020">
    <property type="term" value="C:membrane"/>
    <property type="evidence" value="ECO:0007669"/>
    <property type="project" value="UniProtKB-SubCell"/>
</dbReference>
<dbReference type="AlphaFoldDB" id="A0AAV1ZUW9"/>
<reference evidence="4 5" key="1">
    <citation type="submission" date="2024-04" db="EMBL/GenBank/DDBJ databases">
        <authorList>
            <person name="Rising A."/>
            <person name="Reimegard J."/>
            <person name="Sonavane S."/>
            <person name="Akerstrom W."/>
            <person name="Nylinder S."/>
            <person name="Hedman E."/>
            <person name="Kallberg Y."/>
        </authorList>
    </citation>
    <scope>NUCLEOTIDE SEQUENCE [LARGE SCALE GENOMIC DNA]</scope>
</reference>
<comment type="subcellular location">
    <subcellularLocation>
        <location evidence="1">Membrane</location>
        <topology evidence="1">Multi-pass membrane protein</topology>
    </subcellularLocation>
</comment>
<protein>
    <recommendedName>
        <fullName evidence="3">Major facilitator superfamily (MFS) profile domain-containing protein</fullName>
    </recommendedName>
</protein>
<keyword evidence="5" id="KW-1185">Reference proteome</keyword>
<dbReference type="Gene3D" id="1.20.1250.20">
    <property type="entry name" value="MFS general substrate transporter like domains"/>
    <property type="match status" value="2"/>
</dbReference>
<feature type="transmembrane region" description="Helical" evidence="2">
    <location>
        <begin position="165"/>
        <end position="188"/>
    </location>
</feature>
<name>A0AAV1ZUW9_9ARAC</name>
<feature type="transmembrane region" description="Helical" evidence="2">
    <location>
        <begin position="404"/>
        <end position="427"/>
    </location>
</feature>
<gene>
    <name evidence="4" type="ORF">LARSCL_LOCUS8172</name>
</gene>
<comment type="caution">
    <text evidence="4">The sequence shown here is derived from an EMBL/GenBank/DDBJ whole genome shotgun (WGS) entry which is preliminary data.</text>
</comment>
<evidence type="ECO:0000313" key="5">
    <source>
        <dbReference type="Proteomes" id="UP001497382"/>
    </source>
</evidence>
<sequence length="513" mass="56071">MSKIVDVPDSARSWAIAIAGCLINSLMSGFTRSTGLLYVALIDNFGATRFQANLPFSARIIVKNLAGPFVGALGQRFGPRNVTLAGGVLSSVGMLLCALAPNIMWITFLCGGVHGFGVSMASTLGLIMVTQWFMKHKATATGLAFSGSCFGSLILPFFIENMLENFGLFGCFILTGGLILNVLPAALLMKEPSWMHKKTVTEVQIKSPEVIQVLKEFNEGSRNGLESGIELRHFVRNLNNECGNHQKDSILNASVGLSNPSFSHSINDIRDPNIIQIEEMKCNIENVSSILPLEAAMQQETSIFKSVRTISCDPMFYLISISLATYAVVLDPIFIILVDFMMDKGLTEEISKYFISAFSIGDLVGRLSFGWITDRKLMSVRIFMMVMQISHGACFLLLPIFYDFYILMIIVTLFGVITGASLVMIPILVQTYLPSVQSLAIGCIAFVTGAAVLMVPSLIGYFRDEIGSYDGMIYAVGGVPVIIGSLWVFEPLLLKLRTNISKENEATTEIAEM</sequence>
<dbReference type="PROSITE" id="PS50850">
    <property type="entry name" value="MFS"/>
    <property type="match status" value="1"/>
</dbReference>
<feature type="transmembrane region" description="Helical" evidence="2">
    <location>
        <begin position="82"/>
        <end position="106"/>
    </location>
</feature>
<keyword evidence="2" id="KW-0472">Membrane</keyword>
<dbReference type="InterPro" id="IPR020846">
    <property type="entry name" value="MFS_dom"/>
</dbReference>
<dbReference type="GO" id="GO:0008028">
    <property type="term" value="F:monocarboxylic acid transmembrane transporter activity"/>
    <property type="evidence" value="ECO:0007669"/>
    <property type="project" value="TreeGrafter"/>
</dbReference>
<evidence type="ECO:0000259" key="3">
    <source>
        <dbReference type="PROSITE" id="PS50850"/>
    </source>
</evidence>
<dbReference type="InterPro" id="IPR011701">
    <property type="entry name" value="MFS"/>
</dbReference>
<feature type="transmembrane region" description="Helical" evidence="2">
    <location>
        <begin position="112"/>
        <end position="133"/>
    </location>
</feature>
<feature type="domain" description="Major facilitator superfamily (MFS) profile" evidence="3">
    <location>
        <begin position="13"/>
        <end position="496"/>
    </location>
</feature>
<dbReference type="InterPro" id="IPR050327">
    <property type="entry name" value="Proton-linked_MCT"/>
</dbReference>
<dbReference type="Pfam" id="PF07690">
    <property type="entry name" value="MFS_1"/>
    <property type="match status" value="1"/>
</dbReference>
<feature type="transmembrane region" description="Helical" evidence="2">
    <location>
        <begin position="381"/>
        <end position="398"/>
    </location>
</feature>
<evidence type="ECO:0000313" key="4">
    <source>
        <dbReference type="EMBL" id="CAL1275599.1"/>
    </source>
</evidence>
<feature type="transmembrane region" description="Helical" evidence="2">
    <location>
        <begin position="439"/>
        <end position="459"/>
    </location>
</feature>
<organism evidence="4 5">
    <name type="scientific">Larinioides sclopetarius</name>
    <dbReference type="NCBI Taxonomy" id="280406"/>
    <lineage>
        <taxon>Eukaryota</taxon>
        <taxon>Metazoa</taxon>
        <taxon>Ecdysozoa</taxon>
        <taxon>Arthropoda</taxon>
        <taxon>Chelicerata</taxon>
        <taxon>Arachnida</taxon>
        <taxon>Araneae</taxon>
        <taxon>Araneomorphae</taxon>
        <taxon>Entelegynae</taxon>
        <taxon>Araneoidea</taxon>
        <taxon>Araneidae</taxon>
        <taxon>Larinioides</taxon>
    </lineage>
</organism>
<dbReference type="EMBL" id="CAXIEN010000086">
    <property type="protein sequence ID" value="CAL1275599.1"/>
    <property type="molecule type" value="Genomic_DNA"/>
</dbReference>
<proteinExistence type="predicted"/>
<evidence type="ECO:0000256" key="2">
    <source>
        <dbReference type="SAM" id="Phobius"/>
    </source>
</evidence>